<accession>A0A7X3KTH3</accession>
<evidence type="ECO:0000313" key="2">
    <source>
        <dbReference type="EMBL" id="MWK55804.1"/>
    </source>
</evidence>
<dbReference type="AlphaFoldDB" id="A0A7X3KTH3"/>
<gene>
    <name evidence="2" type="ORF">GO594_07445</name>
</gene>
<name>A0A7X3KTH3_9GAMM</name>
<evidence type="ECO:0000256" key="1">
    <source>
        <dbReference type="SAM" id="MobiDB-lite"/>
    </source>
</evidence>
<dbReference type="RefSeq" id="WP_160480344.1">
    <property type="nucleotide sequence ID" value="NZ_WTFN01000013.1"/>
</dbReference>
<reference evidence="2 3" key="1">
    <citation type="submission" date="2019-12" db="EMBL/GenBank/DDBJ databases">
        <title>Draft genome sequence of Pseudomonas otitidis recovered from a chicken carcass.</title>
        <authorList>
            <person name="Vieira T.R."/>
            <person name="Oliviera E.F.C."/>
            <person name="Silva N.M.V."/>
            <person name="Sambrano G.E."/>
            <person name="Cibulski S.P."/>
            <person name="Cardoso M.R.I."/>
        </authorList>
    </citation>
    <scope>NUCLEOTIDE SEQUENCE [LARGE SCALE GENOMIC DNA]</scope>
    <source>
        <strain evidence="2 3">25_K</strain>
    </source>
</reference>
<feature type="region of interest" description="Disordered" evidence="1">
    <location>
        <begin position="1"/>
        <end position="21"/>
    </location>
</feature>
<dbReference type="Proteomes" id="UP000461288">
    <property type="component" value="Unassembled WGS sequence"/>
</dbReference>
<dbReference type="EMBL" id="WTFN01000013">
    <property type="protein sequence ID" value="MWK55804.1"/>
    <property type="molecule type" value="Genomic_DNA"/>
</dbReference>
<protein>
    <submittedName>
        <fullName evidence="2">Uncharacterized protein</fullName>
    </submittedName>
</protein>
<organism evidence="2 3">
    <name type="scientific">Metapseudomonas otitidis</name>
    <dbReference type="NCBI Taxonomy" id="319939"/>
    <lineage>
        <taxon>Bacteria</taxon>
        <taxon>Pseudomonadati</taxon>
        <taxon>Pseudomonadota</taxon>
        <taxon>Gammaproteobacteria</taxon>
        <taxon>Pseudomonadales</taxon>
        <taxon>Pseudomonadaceae</taxon>
        <taxon>Metapseudomonas</taxon>
    </lineage>
</organism>
<sequence>MTLAEERAATRSGVASSRASTFKRDLNSLETARRQTQVLNTLERKGLRAATRGRGVWKEPAKTGTGGGIAGPLVEPDAKQRAWWPNGYATTDGLLVLPAIKTLKLQDANGEPVEVQLADVSAVTP</sequence>
<comment type="caution">
    <text evidence="2">The sequence shown here is derived from an EMBL/GenBank/DDBJ whole genome shotgun (WGS) entry which is preliminary data.</text>
</comment>
<proteinExistence type="predicted"/>
<evidence type="ECO:0000313" key="3">
    <source>
        <dbReference type="Proteomes" id="UP000461288"/>
    </source>
</evidence>
<feature type="region of interest" description="Disordered" evidence="1">
    <location>
        <begin position="50"/>
        <end position="73"/>
    </location>
</feature>